<name>A0AA88S2E2_9ASTE</name>
<feature type="region of interest" description="Disordered" evidence="2">
    <location>
        <begin position="194"/>
        <end position="225"/>
    </location>
</feature>
<organism evidence="3 4">
    <name type="scientific">Escallonia herrerae</name>
    <dbReference type="NCBI Taxonomy" id="1293975"/>
    <lineage>
        <taxon>Eukaryota</taxon>
        <taxon>Viridiplantae</taxon>
        <taxon>Streptophyta</taxon>
        <taxon>Embryophyta</taxon>
        <taxon>Tracheophyta</taxon>
        <taxon>Spermatophyta</taxon>
        <taxon>Magnoliopsida</taxon>
        <taxon>eudicotyledons</taxon>
        <taxon>Gunneridae</taxon>
        <taxon>Pentapetalae</taxon>
        <taxon>asterids</taxon>
        <taxon>campanulids</taxon>
        <taxon>Escalloniales</taxon>
        <taxon>Escalloniaceae</taxon>
        <taxon>Escallonia</taxon>
    </lineage>
</organism>
<dbReference type="GO" id="GO:0080044">
    <property type="term" value="F:quercetin 7-O-glucosyltransferase activity"/>
    <property type="evidence" value="ECO:0007669"/>
    <property type="project" value="TreeGrafter"/>
</dbReference>
<evidence type="ECO:0000256" key="1">
    <source>
        <dbReference type="ARBA" id="ARBA00009995"/>
    </source>
</evidence>
<dbReference type="GO" id="GO:0080043">
    <property type="term" value="F:quercetin 3-O-glucosyltransferase activity"/>
    <property type="evidence" value="ECO:0007669"/>
    <property type="project" value="TreeGrafter"/>
</dbReference>
<reference evidence="3" key="1">
    <citation type="submission" date="2022-12" db="EMBL/GenBank/DDBJ databases">
        <title>Draft genome assemblies for two species of Escallonia (Escalloniales).</title>
        <authorList>
            <person name="Chanderbali A."/>
            <person name="Dervinis C."/>
            <person name="Anghel I."/>
            <person name="Soltis D."/>
            <person name="Soltis P."/>
            <person name="Zapata F."/>
        </authorList>
    </citation>
    <scope>NUCLEOTIDE SEQUENCE</scope>
    <source>
        <strain evidence="3">UCBG64.0493</strain>
        <tissue evidence="3">Leaf</tissue>
    </source>
</reference>
<dbReference type="AlphaFoldDB" id="A0AA88S2E2"/>
<dbReference type="SUPFAM" id="SSF53756">
    <property type="entry name" value="UDP-Glycosyltransferase/glycogen phosphorylase"/>
    <property type="match status" value="1"/>
</dbReference>
<protein>
    <submittedName>
        <fullName evidence="3">Uncharacterized protein</fullName>
    </submittedName>
</protein>
<accession>A0AA88S2E2</accession>
<sequence length="225" mass="24868">MVYQKTTRIPVTCSWSCSIPKAVTKPLVKEYIPTSCRPVTCILADGILGFICDVANEIGIPIFYCRTMSAFFLSFSFCLPKLIESGELPFKVVEDAFTPHLVGDDLYTPITSVPGMEGFLRRRDLPTFCRCGDLSDPSIQLFKTEIQELPRAHGLILNTMEHLEGPVLSHIREHCPNLYTIGLVHAQLKSKLAGTTTSSSTSSSKVYGKKTGAASRGWTHNRPNL</sequence>
<dbReference type="EMBL" id="JAVXUP010004942">
    <property type="protein sequence ID" value="KAK2996549.1"/>
    <property type="molecule type" value="Genomic_DNA"/>
</dbReference>
<evidence type="ECO:0000256" key="2">
    <source>
        <dbReference type="SAM" id="MobiDB-lite"/>
    </source>
</evidence>
<dbReference type="PANTHER" id="PTHR11926">
    <property type="entry name" value="GLUCOSYL/GLUCURONOSYL TRANSFERASES"/>
    <property type="match status" value="1"/>
</dbReference>
<dbReference type="Proteomes" id="UP001188597">
    <property type="component" value="Unassembled WGS sequence"/>
</dbReference>
<dbReference type="PANTHER" id="PTHR11926:SF1392">
    <property type="entry name" value="GLYCOSYLTRANSFERASE"/>
    <property type="match status" value="1"/>
</dbReference>
<comment type="similarity">
    <text evidence="1">Belongs to the UDP-glycosyltransferase family.</text>
</comment>
<gene>
    <name evidence="3" type="ORF">RJ639_024925</name>
</gene>
<evidence type="ECO:0000313" key="4">
    <source>
        <dbReference type="Proteomes" id="UP001188597"/>
    </source>
</evidence>
<evidence type="ECO:0000313" key="3">
    <source>
        <dbReference type="EMBL" id="KAK2996549.1"/>
    </source>
</evidence>
<dbReference type="Gene3D" id="3.40.50.2000">
    <property type="entry name" value="Glycogen Phosphorylase B"/>
    <property type="match status" value="1"/>
</dbReference>
<keyword evidence="4" id="KW-1185">Reference proteome</keyword>
<feature type="compositionally biased region" description="Low complexity" evidence="2">
    <location>
        <begin position="195"/>
        <end position="204"/>
    </location>
</feature>
<comment type="caution">
    <text evidence="3">The sequence shown here is derived from an EMBL/GenBank/DDBJ whole genome shotgun (WGS) entry which is preliminary data.</text>
</comment>
<proteinExistence type="inferred from homology"/>